<feature type="domain" description="BD-FAE-like" evidence="3">
    <location>
        <begin position="58"/>
        <end position="246"/>
    </location>
</feature>
<dbReference type="RefSeq" id="WP_065308651.1">
    <property type="nucleotide sequence ID" value="NZ_LOCQ01000056.1"/>
</dbReference>
<dbReference type="Proteomes" id="UP000092713">
    <property type="component" value="Unassembled WGS sequence"/>
</dbReference>
<proteinExistence type="predicted"/>
<evidence type="ECO:0000313" key="4">
    <source>
        <dbReference type="EMBL" id="OBV38747.1"/>
    </source>
</evidence>
<organism evidence="4 5">
    <name type="scientific">Janthinobacterium psychrotolerans</name>
    <dbReference type="NCBI Taxonomy" id="1747903"/>
    <lineage>
        <taxon>Bacteria</taxon>
        <taxon>Pseudomonadati</taxon>
        <taxon>Pseudomonadota</taxon>
        <taxon>Betaproteobacteria</taxon>
        <taxon>Burkholderiales</taxon>
        <taxon>Oxalobacteraceae</taxon>
        <taxon>Janthinobacterium</taxon>
    </lineage>
</organism>
<keyword evidence="1" id="KW-0378">Hydrolase</keyword>
<dbReference type="InterPro" id="IPR029058">
    <property type="entry name" value="AB_hydrolase_fold"/>
</dbReference>
<evidence type="ECO:0000256" key="1">
    <source>
        <dbReference type="ARBA" id="ARBA00022801"/>
    </source>
</evidence>
<dbReference type="InterPro" id="IPR050300">
    <property type="entry name" value="GDXG_lipolytic_enzyme"/>
</dbReference>
<keyword evidence="2" id="KW-0732">Signal</keyword>
<feature type="chain" id="PRO_5008355447" evidence="2">
    <location>
        <begin position="22"/>
        <end position="301"/>
    </location>
</feature>
<dbReference type="PATRIC" id="fig|1747903.4.peg.2305"/>
<evidence type="ECO:0000259" key="3">
    <source>
        <dbReference type="Pfam" id="PF20434"/>
    </source>
</evidence>
<dbReference type="STRING" id="1747903.ASR47_100763"/>
<dbReference type="Pfam" id="PF20434">
    <property type="entry name" value="BD-FAE"/>
    <property type="match status" value="1"/>
</dbReference>
<protein>
    <submittedName>
        <fullName evidence="4">Acetyl esterase/lipase</fullName>
    </submittedName>
</protein>
<keyword evidence="5" id="KW-1185">Reference proteome</keyword>
<dbReference type="AlphaFoldDB" id="A0A1A7BZ07"/>
<gene>
    <name evidence="4" type="ORF">ASR47_100763</name>
</gene>
<comment type="caution">
    <text evidence="4">The sequence shown here is derived from an EMBL/GenBank/DDBJ whole genome shotgun (WGS) entry which is preliminary data.</text>
</comment>
<dbReference type="InterPro" id="IPR049492">
    <property type="entry name" value="BD-FAE-like_dom"/>
</dbReference>
<feature type="signal peptide" evidence="2">
    <location>
        <begin position="1"/>
        <end position="21"/>
    </location>
</feature>
<dbReference type="SUPFAM" id="SSF53474">
    <property type="entry name" value="alpha/beta-Hydrolases"/>
    <property type="match status" value="1"/>
</dbReference>
<sequence length="301" mass="32094">MTLPSSLIATALLAAVQGAVAAPMTLDDYLVLSGPQATAQIAYGPAPSQYAQLFRPSGAGPFPVVVLVHGGCWTVQFGGIKQMRNVANALSSQGIAVWNVEYRRVDEEGGGYPGTYQDMHAALDSLQSHARLYQLDTSRIVAMGHSAGGQLVQWIAGRSQLPKTSPLHRDTFLPINNIISLGGLADLRHEEKLIKSSCERDIQDLAGSASMERPDIHSDTNAADLMPNGTRTVLITGALDTISPPRVAHDYAAKAVKAGDHAEVLILPGASHYDEIAATSPAWKMILPVIRQMLGLQSDSR</sequence>
<dbReference type="PANTHER" id="PTHR48081">
    <property type="entry name" value="AB HYDROLASE SUPERFAMILY PROTEIN C4A8.06C"/>
    <property type="match status" value="1"/>
</dbReference>
<dbReference type="EMBL" id="LOCQ01000056">
    <property type="protein sequence ID" value="OBV38747.1"/>
    <property type="molecule type" value="Genomic_DNA"/>
</dbReference>
<dbReference type="GO" id="GO:0016787">
    <property type="term" value="F:hydrolase activity"/>
    <property type="evidence" value="ECO:0007669"/>
    <property type="project" value="UniProtKB-KW"/>
</dbReference>
<evidence type="ECO:0000313" key="5">
    <source>
        <dbReference type="Proteomes" id="UP000092713"/>
    </source>
</evidence>
<reference evidence="4 5" key="1">
    <citation type="submission" date="2016-04" db="EMBL/GenBank/DDBJ databases">
        <title>Draft genome sequence of Janthinobacterium psychrotolerans sp. nov., isolated from freshwater sediments in Denmark.</title>
        <authorList>
            <person name="Gong X."/>
            <person name="Skrivergaard S."/>
            <person name="Korsgaard B.S."/>
            <person name="Schreiber L."/>
            <person name="Marshall I.P."/>
            <person name="Finster K."/>
            <person name="Schramm A."/>
        </authorList>
    </citation>
    <scope>NUCLEOTIDE SEQUENCE [LARGE SCALE GENOMIC DNA]</scope>
    <source>
        <strain evidence="4 5">S3-2</strain>
    </source>
</reference>
<dbReference type="Gene3D" id="3.40.50.1820">
    <property type="entry name" value="alpha/beta hydrolase"/>
    <property type="match status" value="1"/>
</dbReference>
<name>A0A1A7BZ07_9BURK</name>
<accession>A0A1A7BZ07</accession>
<evidence type="ECO:0000256" key="2">
    <source>
        <dbReference type="SAM" id="SignalP"/>
    </source>
</evidence>